<evidence type="ECO:0000313" key="2">
    <source>
        <dbReference type="Proteomes" id="UP000010953"/>
    </source>
</evidence>
<dbReference type="AlphaFoldDB" id="M7XI88"/>
<reference evidence="1" key="1">
    <citation type="submission" date="2013-01" db="EMBL/GenBank/DDBJ databases">
        <title>Genome assembly of Mariniradius saccharolyticus AK6.</title>
        <authorList>
            <person name="Vaidya B."/>
            <person name="Khatri I."/>
            <person name="Tanuku N.R.S."/>
            <person name="Subramanian S."/>
            <person name="Pinnaka A."/>
        </authorList>
    </citation>
    <scope>NUCLEOTIDE SEQUENCE [LARGE SCALE GENOMIC DNA]</scope>
    <source>
        <strain evidence="1">AK6</strain>
    </source>
</reference>
<proteinExistence type="predicted"/>
<keyword evidence="2" id="KW-1185">Reference proteome</keyword>
<organism evidence="1 2">
    <name type="scientific">Mariniradius saccharolyticus AK6</name>
    <dbReference type="NCBI Taxonomy" id="1239962"/>
    <lineage>
        <taxon>Bacteria</taxon>
        <taxon>Pseudomonadati</taxon>
        <taxon>Bacteroidota</taxon>
        <taxon>Cytophagia</taxon>
        <taxon>Cytophagales</taxon>
        <taxon>Cyclobacteriaceae</taxon>
        <taxon>Mariniradius</taxon>
    </lineage>
</organism>
<dbReference type="STRING" id="1239962.C943_03764"/>
<dbReference type="Proteomes" id="UP000010953">
    <property type="component" value="Unassembled WGS sequence"/>
</dbReference>
<name>M7XI88_9BACT</name>
<comment type="caution">
    <text evidence="1">The sequence shown here is derived from an EMBL/GenBank/DDBJ whole genome shotgun (WGS) entry which is preliminary data.</text>
</comment>
<accession>M7XI88</accession>
<dbReference type="EMBL" id="AMZY02000006">
    <property type="protein sequence ID" value="EMS34544.1"/>
    <property type="molecule type" value="Genomic_DNA"/>
</dbReference>
<evidence type="ECO:0000313" key="1">
    <source>
        <dbReference type="EMBL" id="EMS34544.1"/>
    </source>
</evidence>
<sequence>MTQIFADGNLSVAFDKLGKLTAGVSFFLFVENGLPRFPRVQASDHGNI</sequence>
<protein>
    <submittedName>
        <fullName evidence="1">Uncharacterized protein</fullName>
    </submittedName>
</protein>
<dbReference type="InParanoid" id="M7XI88"/>
<gene>
    <name evidence="1" type="ORF">C943_03764</name>
</gene>